<sequence>MLTYCVTDSNGRVLLEHNPEQALLPASNIKLFTCAMALESFDADAPPSQKLRVLSTPRQLTIEFKGNLFFSCRYQGRDILSRRIDQLADAIKAHGQTEFESLYITCPTDYLNPLAHYPCVSFVSFNENTLDLEISHGEALSTPLEQREFSLVPDKSLKEQVRKGSRISYNPTQNSLDYWRLEGDNWTPDILLCELRKRGISIKKLSKIADHEAQQLASFQDPVLTSQLLHSSLCHSDNFRAEMLGLHLRYSQQKTDLQQCLQTLSDKIGLTQTFMADGSGLSRDNHTSTRDICRLLNYMSQHRQSPTWMNSLAISGISGTLQNAISYPIAKGKFIGKTGTLRDARALSGYYTNKNGRVFTVSVLQNNEDCSTFSSMLKQILSDIDEK</sequence>
<dbReference type="PANTHER" id="PTHR30023">
    <property type="entry name" value="D-ALANYL-D-ALANINE CARBOXYPEPTIDASE"/>
    <property type="match status" value="1"/>
</dbReference>
<reference evidence="3 4" key="1">
    <citation type="submission" date="2023-02" db="EMBL/GenBank/DDBJ databases">
        <title>Genome sequence of Lentisphaera profundi SAORIC-696.</title>
        <authorList>
            <person name="Kim e."/>
            <person name="Cho J.-C."/>
            <person name="Choi A."/>
            <person name="Kang I."/>
        </authorList>
    </citation>
    <scope>NUCLEOTIDE SEQUENCE [LARGE SCALE GENOMIC DNA]</scope>
    <source>
        <strain evidence="3 4">SAORIC-696</strain>
    </source>
</reference>
<organism evidence="3 4">
    <name type="scientific">Lentisphaera profundi</name>
    <dbReference type="NCBI Taxonomy" id="1658616"/>
    <lineage>
        <taxon>Bacteria</taxon>
        <taxon>Pseudomonadati</taxon>
        <taxon>Lentisphaerota</taxon>
        <taxon>Lentisphaeria</taxon>
        <taxon>Lentisphaerales</taxon>
        <taxon>Lentisphaeraceae</taxon>
        <taxon>Lentisphaera</taxon>
    </lineage>
</organism>
<dbReference type="SUPFAM" id="SSF56601">
    <property type="entry name" value="beta-lactamase/transpeptidase-like"/>
    <property type="match status" value="1"/>
</dbReference>
<dbReference type="InterPro" id="IPR012338">
    <property type="entry name" value="Beta-lactam/transpept-like"/>
</dbReference>
<dbReference type="PANTHER" id="PTHR30023:SF0">
    <property type="entry name" value="PENICILLIN-SENSITIVE CARBOXYPEPTIDASE A"/>
    <property type="match status" value="1"/>
</dbReference>
<dbReference type="GO" id="GO:0009002">
    <property type="term" value="F:serine-type D-Ala-D-Ala carboxypeptidase activity"/>
    <property type="evidence" value="ECO:0007669"/>
    <property type="project" value="UniProtKB-EC"/>
</dbReference>
<dbReference type="RefSeq" id="WP_274153256.1">
    <property type="nucleotide sequence ID" value="NZ_CP117812.1"/>
</dbReference>
<evidence type="ECO:0000313" key="4">
    <source>
        <dbReference type="Proteomes" id="UP001214250"/>
    </source>
</evidence>
<dbReference type="InterPro" id="IPR000667">
    <property type="entry name" value="Peptidase_S13"/>
</dbReference>
<evidence type="ECO:0000256" key="1">
    <source>
        <dbReference type="ARBA" id="ARBA00006096"/>
    </source>
</evidence>
<keyword evidence="4" id="KW-1185">Reference proteome</keyword>
<accession>A0ABY7VZT6</accession>
<dbReference type="EC" id="3.4.16.4" evidence="3"/>
<dbReference type="Gene3D" id="3.40.710.10">
    <property type="entry name" value="DD-peptidase/beta-lactamase superfamily"/>
    <property type="match status" value="2"/>
</dbReference>
<keyword evidence="3" id="KW-0645">Protease</keyword>
<dbReference type="EMBL" id="CP117812">
    <property type="protein sequence ID" value="WDE98382.1"/>
    <property type="molecule type" value="Genomic_DNA"/>
</dbReference>
<keyword evidence="2 3" id="KW-0378">Hydrolase</keyword>
<dbReference type="PRINTS" id="PR00922">
    <property type="entry name" value="DADACBPTASE3"/>
</dbReference>
<gene>
    <name evidence="3" type="ORF">PQO03_21450</name>
</gene>
<evidence type="ECO:0000256" key="2">
    <source>
        <dbReference type="ARBA" id="ARBA00022801"/>
    </source>
</evidence>
<comment type="similarity">
    <text evidence="1">Belongs to the peptidase S13 family.</text>
</comment>
<dbReference type="Proteomes" id="UP001214250">
    <property type="component" value="Chromosome 2"/>
</dbReference>
<keyword evidence="3" id="KW-0121">Carboxypeptidase</keyword>
<dbReference type="Pfam" id="PF02113">
    <property type="entry name" value="Peptidase_S13"/>
    <property type="match status" value="2"/>
</dbReference>
<name>A0ABY7VZT6_9BACT</name>
<evidence type="ECO:0000313" key="3">
    <source>
        <dbReference type="EMBL" id="WDE98382.1"/>
    </source>
</evidence>
<protein>
    <submittedName>
        <fullName evidence="3">D-alanyl-D-alanine carboxypeptidase</fullName>
        <ecNumber evidence="3">3.4.16.4</ecNumber>
    </submittedName>
</protein>
<proteinExistence type="inferred from homology"/>